<dbReference type="PANTHER" id="PTHR42718">
    <property type="entry name" value="MAJOR FACILITATOR SUPERFAMILY MULTIDRUG TRANSPORTER MFSC"/>
    <property type="match status" value="1"/>
</dbReference>
<protein>
    <submittedName>
        <fullName evidence="8">Arabinose efflux permease protein</fullName>
    </submittedName>
    <submittedName>
        <fullName evidence="9">MFS transporter</fullName>
    </submittedName>
</protein>
<evidence type="ECO:0000256" key="6">
    <source>
        <dbReference type="SAM" id="Phobius"/>
    </source>
</evidence>
<accession>A0A098AZS6</accession>
<reference evidence="9 10" key="2">
    <citation type="submission" date="2015-12" db="EMBL/GenBank/DDBJ databases">
        <title>Draft Genome Sequence of Desulfitobacterium hafniense Strain DH, a Sulfate-reducing Bacterium Isolated from Paddy Soils.</title>
        <authorList>
            <person name="Bao P."/>
            <person name="Zhang X."/>
            <person name="Li G."/>
        </authorList>
    </citation>
    <scope>NUCLEOTIDE SEQUENCE [LARGE SCALE GENOMIC DNA]</scope>
    <source>
        <strain evidence="9 10">DH</strain>
    </source>
</reference>
<evidence type="ECO:0000256" key="5">
    <source>
        <dbReference type="ARBA" id="ARBA00023136"/>
    </source>
</evidence>
<comment type="subcellular location">
    <subcellularLocation>
        <location evidence="1">Cell membrane</location>
        <topology evidence="1">Multi-pass membrane protein</topology>
    </subcellularLocation>
</comment>
<keyword evidence="2" id="KW-0813">Transport</keyword>
<dbReference type="CDD" id="cd17321">
    <property type="entry name" value="MFS_MMR_MDR_like"/>
    <property type="match status" value="1"/>
</dbReference>
<keyword evidence="3 6" id="KW-0812">Transmembrane</keyword>
<dbReference type="PROSITE" id="PS50850">
    <property type="entry name" value="MFS"/>
    <property type="match status" value="1"/>
</dbReference>
<dbReference type="Proteomes" id="UP000054623">
    <property type="component" value="Unassembled WGS sequence"/>
</dbReference>
<evidence type="ECO:0000313" key="8">
    <source>
        <dbReference type="EMBL" id="CDX02083.1"/>
    </source>
</evidence>
<evidence type="ECO:0000256" key="3">
    <source>
        <dbReference type="ARBA" id="ARBA00022692"/>
    </source>
</evidence>
<dbReference type="SUPFAM" id="SSF103473">
    <property type="entry name" value="MFS general substrate transporter"/>
    <property type="match status" value="1"/>
</dbReference>
<feature type="transmembrane region" description="Helical" evidence="6">
    <location>
        <begin position="135"/>
        <end position="157"/>
    </location>
</feature>
<evidence type="ECO:0000256" key="2">
    <source>
        <dbReference type="ARBA" id="ARBA00022448"/>
    </source>
</evidence>
<reference evidence="8" key="1">
    <citation type="submission" date="2014-07" db="EMBL/GenBank/DDBJ databases">
        <authorList>
            <person name="Hornung V.Bastian."/>
        </authorList>
    </citation>
    <scope>NUCLEOTIDE SEQUENCE</scope>
    <source>
        <strain evidence="8">PCE-S</strain>
    </source>
</reference>
<evidence type="ECO:0000256" key="4">
    <source>
        <dbReference type="ARBA" id="ARBA00022989"/>
    </source>
</evidence>
<name>A0A098AZS6_DESHA</name>
<feature type="transmembrane region" description="Helical" evidence="6">
    <location>
        <begin position="352"/>
        <end position="377"/>
    </location>
</feature>
<dbReference type="Gene3D" id="1.20.1720.10">
    <property type="entry name" value="Multidrug resistance protein D"/>
    <property type="match status" value="1"/>
</dbReference>
<evidence type="ECO:0000313" key="9">
    <source>
        <dbReference type="EMBL" id="KTE90295.1"/>
    </source>
</evidence>
<proteinExistence type="predicted"/>
<feature type="transmembrane region" description="Helical" evidence="6">
    <location>
        <begin position="295"/>
        <end position="315"/>
    </location>
</feature>
<dbReference type="AlphaFoldDB" id="A0A098AZS6"/>
<gene>
    <name evidence="9" type="ORF">AT727_24570</name>
    <name evidence="8" type="ORF">DPCES_2196</name>
</gene>
<dbReference type="Pfam" id="PF07690">
    <property type="entry name" value="MFS_1"/>
    <property type="match status" value="2"/>
</dbReference>
<dbReference type="Gene3D" id="1.20.1250.20">
    <property type="entry name" value="MFS general substrate transporter like domains"/>
    <property type="match status" value="1"/>
</dbReference>
<feature type="domain" description="Major facilitator superfamily (MFS) profile" evidence="7">
    <location>
        <begin position="11"/>
        <end position="460"/>
    </location>
</feature>
<dbReference type="EMBL" id="LOCK01000042">
    <property type="protein sequence ID" value="KTE90295.1"/>
    <property type="molecule type" value="Genomic_DNA"/>
</dbReference>
<evidence type="ECO:0000313" key="10">
    <source>
        <dbReference type="Proteomes" id="UP000054623"/>
    </source>
</evidence>
<dbReference type="OrthoDB" id="102502at2"/>
<dbReference type="EMBL" id="LK996017">
    <property type="protein sequence ID" value="CDX02083.1"/>
    <property type="molecule type" value="Genomic_DNA"/>
</dbReference>
<feature type="transmembrane region" description="Helical" evidence="6">
    <location>
        <begin position="429"/>
        <end position="454"/>
    </location>
</feature>
<feature type="transmembrane region" description="Helical" evidence="6">
    <location>
        <begin position="45"/>
        <end position="65"/>
    </location>
</feature>
<dbReference type="InterPro" id="IPR036259">
    <property type="entry name" value="MFS_trans_sf"/>
</dbReference>
<dbReference type="InterPro" id="IPR020846">
    <property type="entry name" value="MFS_dom"/>
</dbReference>
<feature type="transmembrane region" description="Helical" evidence="6">
    <location>
        <begin position="197"/>
        <end position="216"/>
    </location>
</feature>
<evidence type="ECO:0000259" key="7">
    <source>
        <dbReference type="PROSITE" id="PS50850"/>
    </source>
</evidence>
<dbReference type="InterPro" id="IPR011701">
    <property type="entry name" value="MFS"/>
</dbReference>
<keyword evidence="4 6" id="KW-1133">Transmembrane helix</keyword>
<feature type="transmembrane region" description="Helical" evidence="6">
    <location>
        <begin position="327"/>
        <end position="346"/>
    </location>
</feature>
<dbReference type="PATRIC" id="fig|49338.4.peg.2366"/>
<feature type="transmembrane region" description="Helical" evidence="6">
    <location>
        <begin position="222"/>
        <end position="242"/>
    </location>
</feature>
<feature type="transmembrane region" description="Helical" evidence="6">
    <location>
        <begin position="77"/>
        <end position="96"/>
    </location>
</feature>
<feature type="transmembrane region" description="Helical" evidence="6">
    <location>
        <begin position="263"/>
        <end position="283"/>
    </location>
</feature>
<dbReference type="PANTHER" id="PTHR42718:SF9">
    <property type="entry name" value="MAJOR FACILITATOR SUPERFAMILY MULTIDRUG TRANSPORTER MFSC"/>
    <property type="match status" value="1"/>
</dbReference>
<organism evidence="8">
    <name type="scientific">Desulfitobacterium hafniense</name>
    <name type="common">Desulfitobacterium frappieri</name>
    <dbReference type="NCBI Taxonomy" id="49338"/>
    <lineage>
        <taxon>Bacteria</taxon>
        <taxon>Bacillati</taxon>
        <taxon>Bacillota</taxon>
        <taxon>Clostridia</taxon>
        <taxon>Eubacteriales</taxon>
        <taxon>Desulfitobacteriaceae</taxon>
        <taxon>Desulfitobacterium</taxon>
    </lineage>
</organism>
<dbReference type="GO" id="GO:0022857">
    <property type="term" value="F:transmembrane transporter activity"/>
    <property type="evidence" value="ECO:0007669"/>
    <property type="project" value="InterPro"/>
</dbReference>
<feature type="transmembrane region" description="Helical" evidence="6">
    <location>
        <begin position="102"/>
        <end position="123"/>
    </location>
</feature>
<dbReference type="RefSeq" id="WP_011459988.1">
    <property type="nucleotide sequence ID" value="NZ_CABKQQ010000042.1"/>
</dbReference>
<dbReference type="GO" id="GO:0005886">
    <property type="term" value="C:plasma membrane"/>
    <property type="evidence" value="ECO:0007669"/>
    <property type="project" value="UniProtKB-SubCell"/>
</dbReference>
<feature type="transmembrane region" description="Helical" evidence="6">
    <location>
        <begin position="398"/>
        <end position="417"/>
    </location>
</feature>
<evidence type="ECO:0000256" key="1">
    <source>
        <dbReference type="ARBA" id="ARBA00004651"/>
    </source>
</evidence>
<feature type="transmembrane region" description="Helical" evidence="6">
    <location>
        <begin position="12"/>
        <end position="33"/>
    </location>
</feature>
<sequence>MTYDHQFVRSTMIICLLTSFIGAFMSNSVNIAIPALSLDFTVTQLHLNWVVTIYLLTSAALSIPCGRLADIIGRRKLFLIGIGLFCLSSLGCSLTPSFNVLIFFRLCQGVANAMIAGTSMAILTTVVPPQQRGKALGIASAAVYIGLSLGPVLGGLFVKIISWRAIFAFGFAVDALILVLILTKLTGEWKAAAGEVYDYKGAALWISGLTLLLFALSNLALAPFYTLLLIAGLVLLGIFIRVELKTDSPIFALRIFAKNTPFVFSNLATAINYLATFALGYLLSLYLQLILGLDSSLAGLILLSQPVLMALLSPFAGRLSDKIQPRILSSVGMAIVTAGLLPIIFFTSSTPIALIVADLVFIGIGYGLFASPNTNAVMSSVDKRYYSIASSTLGTMRLLGQTLSMATVSLMTSHFIGNTSLYSPEYPRVFMISFKLSFIIFTILCFLGIFASLARGKKEQVQ</sequence>
<keyword evidence="5 6" id="KW-0472">Membrane</keyword>
<feature type="transmembrane region" description="Helical" evidence="6">
    <location>
        <begin position="163"/>
        <end position="185"/>
    </location>
</feature>